<comment type="similarity">
    <text evidence="6">Belongs to the DNA polymerase HolA subunit family.</text>
</comment>
<evidence type="ECO:0000256" key="6">
    <source>
        <dbReference type="ARBA" id="ARBA00034754"/>
    </source>
</evidence>
<dbReference type="AlphaFoldDB" id="A0A1W9NYW8"/>
<dbReference type="PANTHER" id="PTHR34388">
    <property type="entry name" value="DNA POLYMERASE III SUBUNIT DELTA"/>
    <property type="match status" value="1"/>
</dbReference>
<evidence type="ECO:0000256" key="4">
    <source>
        <dbReference type="ARBA" id="ARBA00022705"/>
    </source>
</evidence>
<comment type="caution">
    <text evidence="9">The sequence shown here is derived from an EMBL/GenBank/DDBJ whole genome shotgun (WGS) entry which is preliminary data.</text>
</comment>
<protein>
    <recommendedName>
        <fullName evidence="1">DNA-directed DNA polymerase</fullName>
        <ecNumber evidence="1">2.7.7.7</ecNumber>
    </recommendedName>
</protein>
<gene>
    <name evidence="9" type="ORF">B5M47_01495</name>
</gene>
<evidence type="ECO:0000259" key="8">
    <source>
        <dbReference type="Pfam" id="PF21694"/>
    </source>
</evidence>
<evidence type="ECO:0000256" key="2">
    <source>
        <dbReference type="ARBA" id="ARBA00022679"/>
    </source>
</evidence>
<dbReference type="InterPro" id="IPR005790">
    <property type="entry name" value="DNA_polIII_delta"/>
</dbReference>
<evidence type="ECO:0000256" key="3">
    <source>
        <dbReference type="ARBA" id="ARBA00022695"/>
    </source>
</evidence>
<accession>A0A1W9NYW8</accession>
<dbReference type="InterPro" id="IPR027417">
    <property type="entry name" value="P-loop_NTPase"/>
</dbReference>
<dbReference type="Pfam" id="PF21694">
    <property type="entry name" value="DNA_pol3_delta_C"/>
    <property type="match status" value="1"/>
</dbReference>
<dbReference type="GO" id="GO:0003677">
    <property type="term" value="F:DNA binding"/>
    <property type="evidence" value="ECO:0007669"/>
    <property type="project" value="InterPro"/>
</dbReference>
<evidence type="ECO:0000256" key="1">
    <source>
        <dbReference type="ARBA" id="ARBA00012417"/>
    </source>
</evidence>
<dbReference type="EC" id="2.7.7.7" evidence="1"/>
<keyword evidence="5" id="KW-0239">DNA-directed DNA polymerase</keyword>
<dbReference type="Gene3D" id="1.10.8.60">
    <property type="match status" value="1"/>
</dbReference>
<dbReference type="GO" id="GO:0009360">
    <property type="term" value="C:DNA polymerase III complex"/>
    <property type="evidence" value="ECO:0007669"/>
    <property type="project" value="TreeGrafter"/>
</dbReference>
<dbReference type="InterPro" id="IPR008921">
    <property type="entry name" value="DNA_pol3_clamp-load_cplx_C"/>
</dbReference>
<dbReference type="SUPFAM" id="SSF52540">
    <property type="entry name" value="P-loop containing nucleoside triphosphate hydrolases"/>
    <property type="match status" value="1"/>
</dbReference>
<dbReference type="EMBL" id="MZGJ01000006">
    <property type="protein sequence ID" value="OQX51212.1"/>
    <property type="molecule type" value="Genomic_DNA"/>
</dbReference>
<evidence type="ECO:0000256" key="5">
    <source>
        <dbReference type="ARBA" id="ARBA00022932"/>
    </source>
</evidence>
<comment type="catalytic activity">
    <reaction evidence="7">
        <text>DNA(n) + a 2'-deoxyribonucleoside 5'-triphosphate = DNA(n+1) + diphosphate</text>
        <dbReference type="Rhea" id="RHEA:22508"/>
        <dbReference type="Rhea" id="RHEA-COMP:17339"/>
        <dbReference type="Rhea" id="RHEA-COMP:17340"/>
        <dbReference type="ChEBI" id="CHEBI:33019"/>
        <dbReference type="ChEBI" id="CHEBI:61560"/>
        <dbReference type="ChEBI" id="CHEBI:173112"/>
        <dbReference type="EC" id="2.7.7.7"/>
    </reaction>
</comment>
<dbReference type="GO" id="GO:0003887">
    <property type="term" value="F:DNA-directed DNA polymerase activity"/>
    <property type="evidence" value="ECO:0007669"/>
    <property type="project" value="UniProtKB-KW"/>
</dbReference>
<dbReference type="Proteomes" id="UP000192520">
    <property type="component" value="Unassembled WGS sequence"/>
</dbReference>
<dbReference type="PANTHER" id="PTHR34388:SF1">
    <property type="entry name" value="DNA POLYMERASE III SUBUNIT DELTA"/>
    <property type="match status" value="1"/>
</dbReference>
<evidence type="ECO:0000313" key="10">
    <source>
        <dbReference type="Proteomes" id="UP000192520"/>
    </source>
</evidence>
<dbReference type="NCBIfam" id="TIGR01128">
    <property type="entry name" value="holA"/>
    <property type="match status" value="1"/>
</dbReference>
<evidence type="ECO:0000256" key="7">
    <source>
        <dbReference type="ARBA" id="ARBA00049244"/>
    </source>
</evidence>
<organism evidence="9 10">
    <name type="scientific">candidate division CPR3 bacterium 4484_211</name>
    <dbReference type="NCBI Taxonomy" id="1968527"/>
    <lineage>
        <taxon>Bacteria</taxon>
        <taxon>Bacteria division CPR3</taxon>
    </lineage>
</organism>
<keyword evidence="3" id="KW-0548">Nucleotidyltransferase</keyword>
<keyword evidence="4" id="KW-0235">DNA replication</keyword>
<dbReference type="InterPro" id="IPR048466">
    <property type="entry name" value="DNA_pol3_delta-like_C"/>
</dbReference>
<keyword evidence="2" id="KW-0808">Transferase</keyword>
<proteinExistence type="inferred from homology"/>
<dbReference type="Gene3D" id="3.40.50.300">
    <property type="entry name" value="P-loop containing nucleotide triphosphate hydrolases"/>
    <property type="match status" value="1"/>
</dbReference>
<evidence type="ECO:0000313" key="9">
    <source>
        <dbReference type="EMBL" id="OQX51212.1"/>
    </source>
</evidence>
<dbReference type="SUPFAM" id="SSF48019">
    <property type="entry name" value="post-AAA+ oligomerization domain-like"/>
    <property type="match status" value="1"/>
</dbReference>
<dbReference type="STRING" id="1968527.B5M47_01495"/>
<sequence>MIHLIYGQDSYRAKKEIDSLAEKFSGKRIIFGEDLETINLDQLFRQQSLFGKQPLIVFRDILRIADQKGFMKIRDLHGGAGVVFWETGEVDRRLRLVKWLLKNARVKKFTPLKINEVRKWIYEYLSEKEIESAAVEMLIDHHGNNLILLEQELKKLQSYTDGRAITLSDIDQLCVRSVEANIFSFVDALSVGDQKKAGQLLSNLLDEGQDPWYLFSMIVRQFRLLILSHFKKGLKGQHPFVVQKIRQQAGRWEIKRLKKVYECLLGIDAGAKTGQKDLETELWLLLAELHRLT</sequence>
<reference evidence="10" key="1">
    <citation type="submission" date="2017-03" db="EMBL/GenBank/DDBJ databases">
        <title>Novel pathways for hydrocarbon cycling and metabolic interdependencies in hydrothermal sediment communities.</title>
        <authorList>
            <person name="Dombrowski N."/>
            <person name="Seitz K."/>
            <person name="Teske A."/>
            <person name="Baker B."/>
        </authorList>
    </citation>
    <scope>NUCLEOTIDE SEQUENCE [LARGE SCALE GENOMIC DNA]</scope>
</reference>
<name>A0A1W9NYW8_UNCC3</name>
<feature type="domain" description="DNA polymerase III delta subunit-like C-terminal" evidence="8">
    <location>
        <begin position="179"/>
        <end position="288"/>
    </location>
</feature>
<dbReference type="GO" id="GO:0006261">
    <property type="term" value="P:DNA-templated DNA replication"/>
    <property type="evidence" value="ECO:0007669"/>
    <property type="project" value="TreeGrafter"/>
</dbReference>
<dbReference type="Gene3D" id="1.20.272.10">
    <property type="match status" value="1"/>
</dbReference>